<dbReference type="EMBL" id="SMFQ01000005">
    <property type="protein sequence ID" value="TCJ83283.1"/>
    <property type="molecule type" value="Genomic_DNA"/>
</dbReference>
<comment type="similarity">
    <text evidence="1 4">Belongs to the polyphosphate kinase 2 (PPK2) family. Class I subfamily.</text>
</comment>
<feature type="coiled-coil region" evidence="5">
    <location>
        <begin position="46"/>
        <end position="80"/>
    </location>
</feature>
<evidence type="ECO:0000313" key="8">
    <source>
        <dbReference type="EMBL" id="TCJ83283.1"/>
    </source>
</evidence>
<comment type="subunit">
    <text evidence="4">Homotetramer.</text>
</comment>
<evidence type="ECO:0000256" key="2">
    <source>
        <dbReference type="ARBA" id="ARBA00022679"/>
    </source>
</evidence>
<dbReference type="Pfam" id="PF03976">
    <property type="entry name" value="PPK2"/>
    <property type="match status" value="1"/>
</dbReference>
<evidence type="ECO:0000256" key="5">
    <source>
        <dbReference type="SAM" id="Coils"/>
    </source>
</evidence>
<comment type="function">
    <text evidence="4">Uses inorganic polyphosphate (polyP) as a donor to convert GDP to GTP or ADP to ATP.</text>
</comment>
<dbReference type="OrthoDB" id="9775224at2"/>
<dbReference type="InterPro" id="IPR027417">
    <property type="entry name" value="P-loop_NTPase"/>
</dbReference>
<dbReference type="RefSeq" id="WP_131907756.1">
    <property type="nucleotide sequence ID" value="NZ_BAAAFU010000007.1"/>
</dbReference>
<accession>A0A4R1EQC4</accession>
<evidence type="ECO:0000256" key="6">
    <source>
        <dbReference type="SAM" id="MobiDB-lite"/>
    </source>
</evidence>
<dbReference type="GO" id="GO:0008976">
    <property type="term" value="F:polyphosphate kinase activity"/>
    <property type="evidence" value="ECO:0007669"/>
    <property type="project" value="UniProtKB-UniRule"/>
</dbReference>
<comment type="caution">
    <text evidence="8">The sequence shown here is derived from an EMBL/GenBank/DDBJ whole genome shotgun (WGS) entry which is preliminary data.</text>
</comment>
<name>A0A4R1EQC4_9GAMM</name>
<dbReference type="InterPro" id="IPR022488">
    <property type="entry name" value="PPK2-related"/>
</dbReference>
<keyword evidence="9" id="KW-1185">Reference proteome</keyword>
<dbReference type="PANTHER" id="PTHR34383">
    <property type="entry name" value="POLYPHOSPHATE:AMP PHOSPHOTRANSFERASE-RELATED"/>
    <property type="match status" value="1"/>
</dbReference>
<dbReference type="GO" id="GO:0006793">
    <property type="term" value="P:phosphorus metabolic process"/>
    <property type="evidence" value="ECO:0007669"/>
    <property type="project" value="InterPro"/>
</dbReference>
<feature type="compositionally biased region" description="Basic and acidic residues" evidence="6">
    <location>
        <begin position="8"/>
        <end position="36"/>
    </location>
</feature>
<dbReference type="InterPro" id="IPR022486">
    <property type="entry name" value="PPK2_PA0141"/>
</dbReference>
<feature type="domain" description="Polyphosphate kinase-2-related" evidence="7">
    <location>
        <begin position="73"/>
        <end position="294"/>
    </location>
</feature>
<gene>
    <name evidence="8" type="ORF">EV695_4023</name>
</gene>
<feature type="region of interest" description="Disordered" evidence="6">
    <location>
        <begin position="1"/>
        <end position="43"/>
    </location>
</feature>
<dbReference type="AlphaFoldDB" id="A0A4R1EQC4"/>
<keyword evidence="3 4" id="KW-0418">Kinase</keyword>
<evidence type="ECO:0000313" key="9">
    <source>
        <dbReference type="Proteomes" id="UP000294887"/>
    </source>
</evidence>
<evidence type="ECO:0000256" key="3">
    <source>
        <dbReference type="ARBA" id="ARBA00022777"/>
    </source>
</evidence>
<dbReference type="Gene3D" id="3.40.50.300">
    <property type="entry name" value="P-loop containing nucleotide triphosphate hydrolases"/>
    <property type="match status" value="1"/>
</dbReference>
<dbReference type="Proteomes" id="UP000294887">
    <property type="component" value="Unassembled WGS sequence"/>
</dbReference>
<sequence length="330" mass="38491">MSTNNDSNNEKIVDLKGDSMKANDHDDNTIENRNAEGADIDSLDTTNELEQQIIDLQQQIEELTKDHSKAEKKYKIEKTLKPFQAELIALQKYLEDTNKRMIILFEGRDASGKGGTIRRVTRYMNEKHYRLVALGKPTKEQRSQWYFHRYVEQFPHGGELVLFDRSWYNRSMVEPVLGFCTPEEHKTFMKGVVGFEKDLVRQGTILVKLYFSVTKDEQAKRFERRKTDPLRQWKLSEVDIQAQEHWDEFTNAKYEMLKRSHTSAAPWVIVRSNDKNAARLNTLKVILNSVPYKRSNPDLDYIPDPDIVVSGAREIETMEADRLKKGKFKA</sequence>
<reference evidence="8 9" key="1">
    <citation type="submission" date="2019-03" db="EMBL/GenBank/DDBJ databases">
        <title>Genomic Encyclopedia of Type Strains, Phase IV (KMG-IV): sequencing the most valuable type-strain genomes for metagenomic binning, comparative biology and taxonomic classification.</title>
        <authorList>
            <person name="Goeker M."/>
        </authorList>
    </citation>
    <scope>NUCLEOTIDE SEQUENCE [LARGE SCALE GENOMIC DNA]</scope>
    <source>
        <strain evidence="8 9">DSM 24830</strain>
    </source>
</reference>
<proteinExistence type="inferred from homology"/>
<dbReference type="EC" id="2.7.4.-" evidence="4"/>
<keyword evidence="5" id="KW-0175">Coiled coil</keyword>
<protein>
    <recommendedName>
        <fullName evidence="4">ADP/GDP-polyphosphate phosphotransferase</fullName>
        <ecNumber evidence="4">2.7.4.-</ecNumber>
    </recommendedName>
    <alternativeName>
        <fullName evidence="4">Polyphosphate kinase PPK2</fullName>
    </alternativeName>
</protein>
<dbReference type="PANTHER" id="PTHR34383:SF1">
    <property type="entry name" value="ADP-POLYPHOSPHATE PHOSPHOTRANSFERASE"/>
    <property type="match status" value="1"/>
</dbReference>
<dbReference type="NCBIfam" id="TIGR03707">
    <property type="entry name" value="PPK2_P_aer"/>
    <property type="match status" value="1"/>
</dbReference>
<organism evidence="8 9">
    <name type="scientific">Cocleimonas flava</name>
    <dbReference type="NCBI Taxonomy" id="634765"/>
    <lineage>
        <taxon>Bacteria</taxon>
        <taxon>Pseudomonadati</taxon>
        <taxon>Pseudomonadota</taxon>
        <taxon>Gammaproteobacteria</taxon>
        <taxon>Thiotrichales</taxon>
        <taxon>Thiotrichaceae</taxon>
        <taxon>Cocleimonas</taxon>
    </lineage>
</organism>
<evidence type="ECO:0000256" key="1">
    <source>
        <dbReference type="ARBA" id="ARBA00009924"/>
    </source>
</evidence>
<evidence type="ECO:0000259" key="7">
    <source>
        <dbReference type="Pfam" id="PF03976"/>
    </source>
</evidence>
<keyword evidence="2 4" id="KW-0808">Transferase</keyword>
<dbReference type="SUPFAM" id="SSF52540">
    <property type="entry name" value="P-loop containing nucleoside triphosphate hydrolases"/>
    <property type="match status" value="1"/>
</dbReference>
<evidence type="ECO:0000256" key="4">
    <source>
        <dbReference type="RuleBase" id="RU369062"/>
    </source>
</evidence>